<evidence type="ECO:0000256" key="16">
    <source>
        <dbReference type="ARBA" id="ARBA00047139"/>
    </source>
</evidence>
<evidence type="ECO:0000256" key="9">
    <source>
        <dbReference type="ARBA" id="ARBA00023721"/>
    </source>
</evidence>
<keyword evidence="8" id="KW-0443">Lipid metabolism</keyword>
<dbReference type="GO" id="GO:0003847">
    <property type="term" value="F:1-alkyl-2-acetylglycerophosphocholine esterase activity"/>
    <property type="evidence" value="ECO:0007669"/>
    <property type="project" value="UniProtKB-EC"/>
</dbReference>
<evidence type="ECO:0000256" key="4">
    <source>
        <dbReference type="ARBA" id="ARBA00022553"/>
    </source>
</evidence>
<name>A0A9F5IZ44_PYTBI</name>
<reference evidence="21" key="1">
    <citation type="submission" date="2025-08" db="UniProtKB">
        <authorList>
            <consortium name="RefSeq"/>
        </authorList>
    </citation>
    <scope>IDENTIFICATION</scope>
    <source>
        <tissue evidence="21">Liver</tissue>
    </source>
</reference>
<comment type="function">
    <text evidence="15">Alpha1 catalytic subunit of the cytosolic type I platelet-activating factor (PAF) acetylhydrolase (PAF-AH (I)) heterotetrameric enzyme that catalyzes the hydrolyze of the acetyl group at the sn-2 position of PAF and its analogs and modulates the action of PAF. The activity and substrate specificity of PAF-AH (I) are affected by its subunit composition. Both alpha1/alpha1 homodimer (PAFAH1B3/PAFAH1B3 homodimer) and alpha1/alpha2 heterodimer(PAFAH1B3/PAFAH1B2 heterodimer) hydrolyze 1-O-alkyl-2-acetyl-sn-glycero-3-phosphoric acid (AAGPA) more efficiently than PAF, but they have little hydrolytic activity towards 1-O-alkyl-2-acetyl-sn-glycero-3-phosphorylethanolamine (AAGPE). Plays an important role during the development of brain.</text>
</comment>
<comment type="catalytic activity">
    <reaction evidence="9">
        <text>1-O-hexadecyl-2-acetyl-sn-glycero-3-phosphocholine + H2O = 1-O-hexadecyl-sn-glycero-3-phosphocholine + acetate + H(+)</text>
        <dbReference type="Rhea" id="RHEA:40479"/>
        <dbReference type="ChEBI" id="CHEBI:15377"/>
        <dbReference type="ChEBI" id="CHEBI:15378"/>
        <dbReference type="ChEBI" id="CHEBI:30089"/>
        <dbReference type="ChEBI" id="CHEBI:44811"/>
        <dbReference type="ChEBI" id="CHEBI:64496"/>
    </reaction>
    <physiologicalReaction direction="left-to-right" evidence="9">
        <dbReference type="Rhea" id="RHEA:40480"/>
    </physiologicalReaction>
</comment>
<evidence type="ECO:0000256" key="3">
    <source>
        <dbReference type="ARBA" id="ARBA00022490"/>
    </source>
</evidence>
<evidence type="ECO:0000313" key="21">
    <source>
        <dbReference type="RefSeq" id="XP_025029507.1"/>
    </source>
</evidence>
<keyword evidence="3" id="KW-0963">Cytoplasm</keyword>
<evidence type="ECO:0000256" key="1">
    <source>
        <dbReference type="ARBA" id="ARBA00004496"/>
    </source>
</evidence>
<evidence type="ECO:0000256" key="11">
    <source>
        <dbReference type="ARBA" id="ARBA00038184"/>
    </source>
</evidence>
<evidence type="ECO:0000256" key="7">
    <source>
        <dbReference type="ARBA" id="ARBA00022990"/>
    </source>
</evidence>
<keyword evidence="4" id="KW-0597">Phosphoprotein</keyword>
<comment type="similarity">
    <text evidence="11">Belongs to the 'GDSL' lipolytic enzyme family. Platelet-activating factor acetylhydrolase IB beta/gamma subunits subfamily.</text>
</comment>
<dbReference type="GO" id="GO:0005737">
    <property type="term" value="C:cytoplasm"/>
    <property type="evidence" value="ECO:0007669"/>
    <property type="project" value="UniProtKB-SubCell"/>
</dbReference>
<comment type="catalytic activity">
    <reaction evidence="17">
        <text>a 1-O-alkyl-2-acetyl-sn-glycero-3-phosphocholine + H2O = a 1-O-alkyl-sn-glycero-3-phosphocholine + acetate + H(+)</text>
        <dbReference type="Rhea" id="RHEA:17777"/>
        <dbReference type="ChEBI" id="CHEBI:15377"/>
        <dbReference type="ChEBI" id="CHEBI:15378"/>
        <dbReference type="ChEBI" id="CHEBI:30089"/>
        <dbReference type="ChEBI" id="CHEBI:30909"/>
        <dbReference type="ChEBI" id="CHEBI:36707"/>
        <dbReference type="EC" id="3.1.1.47"/>
    </reaction>
    <physiologicalReaction direction="left-to-right" evidence="17">
        <dbReference type="Rhea" id="RHEA:17778"/>
    </physiologicalReaction>
</comment>
<comment type="subcellular location">
    <subcellularLocation>
        <location evidence="1">Cytoplasm</location>
    </subcellularLocation>
</comment>
<accession>A0A9F5IZ44</accession>
<sequence>MGGRSLARVAGTICFAGRVRRRSEPPPPSLPGQVVPSRWLQETASKAELKPCNQSRFSGSLKVGGAVDFFPTNANLRGTMSDGDKNPASTPTPVTDVQGDGRWMSLHHRFIADSKDKEPEVVFIGDSLVQLLHQFEIWRELFSPLHALNFGMGGDATQHVLWRLQNGELQHIRPKVTGWKLMKQPSNPIVVLWVGTNNHGHTAEQVAAGIESIVCVINQQQPQARVVVLGLLPRGKNPNPLREKNRRVNELLESKVPLLPNASFLNIDPGFVHSDGTISHHDMYDYLHLTRNGYARLCPGLHRLLLCLLGECHAQAP</sequence>
<dbReference type="PANTHER" id="PTHR11852:SF2">
    <property type="entry name" value="PLATELET-ACTIVATING FACTOR ACETYLHYDROLASE IB SUBUNIT ALPHA1"/>
    <property type="match status" value="1"/>
</dbReference>
<proteinExistence type="inferred from homology"/>
<protein>
    <recommendedName>
        <fullName evidence="12">Platelet-activating factor acetylhydrolase IB subunit alpha1</fullName>
        <ecNumber evidence="2">3.1.1.47</ecNumber>
    </recommendedName>
    <alternativeName>
        <fullName evidence="14">PAF acetylhydrolase 29 kDa subunit</fullName>
    </alternativeName>
    <alternativeName>
        <fullName evidence="13">PAF-AH subunit gamma</fullName>
    </alternativeName>
</protein>
<comment type="subunit">
    <text evidence="16">Forms a catalytic dimer which is either homodimer (alpha1/alpha1 homodimer) or heterodimer with PAFAH1B2 (alpha1/alpha2 heterodimer). Component of the cytosolic (PAF-AH (I)) heterotetrameric enzyme, which is composed of PAFAH1B1 (beta), PAFAH1B2 (alpha2) and PAFAH1B3 (alpha1) subunits. The catalytic activity of the enzyme resides in the alpha1 (PAFAH1B3) and alpha2 (PAFAH1B2) subunits, whereas the beta subunit (PAFAH1B1) has regulatory activity. Trimer formation is not essential for the catalytic activity. Interacts with VLDLR; this interaction may modulate the Reelin pathway.</text>
</comment>
<dbReference type="GO" id="GO:0047179">
    <property type="term" value="F:platelet-activating factor acetyltransferase activity"/>
    <property type="evidence" value="ECO:0007669"/>
    <property type="project" value="TreeGrafter"/>
</dbReference>
<dbReference type="AlphaFoldDB" id="A0A9F5IZ44"/>
<evidence type="ECO:0000256" key="2">
    <source>
        <dbReference type="ARBA" id="ARBA00013201"/>
    </source>
</evidence>
<evidence type="ECO:0000256" key="6">
    <source>
        <dbReference type="ARBA" id="ARBA00022963"/>
    </source>
</evidence>
<comment type="catalytic activity">
    <reaction evidence="10">
        <text>1-O-hexadecyl-2-acetyl-sn-glycero-3-phosphate + H2O = 1-O-hexadecyl-sn-glycero-3-phosphate + acetate + H(+)</text>
        <dbReference type="Rhea" id="RHEA:41704"/>
        <dbReference type="ChEBI" id="CHEBI:15377"/>
        <dbReference type="ChEBI" id="CHEBI:15378"/>
        <dbReference type="ChEBI" id="CHEBI:30089"/>
        <dbReference type="ChEBI" id="CHEBI:77580"/>
        <dbReference type="ChEBI" id="CHEBI:78385"/>
    </reaction>
    <physiologicalReaction direction="left-to-right" evidence="10">
        <dbReference type="Rhea" id="RHEA:41705"/>
    </physiologicalReaction>
</comment>
<dbReference type="Pfam" id="PF13472">
    <property type="entry name" value="Lipase_GDSL_2"/>
    <property type="match status" value="1"/>
</dbReference>
<gene>
    <name evidence="21" type="primary">PAFAH1B3</name>
</gene>
<evidence type="ECO:0000256" key="8">
    <source>
        <dbReference type="ARBA" id="ARBA00023098"/>
    </source>
</evidence>
<keyword evidence="20" id="KW-1185">Reference proteome</keyword>
<organism evidence="20 21">
    <name type="scientific">Python bivittatus</name>
    <name type="common">Burmese python</name>
    <name type="synonym">Python molurus bivittatus</name>
    <dbReference type="NCBI Taxonomy" id="176946"/>
    <lineage>
        <taxon>Eukaryota</taxon>
        <taxon>Metazoa</taxon>
        <taxon>Chordata</taxon>
        <taxon>Craniata</taxon>
        <taxon>Vertebrata</taxon>
        <taxon>Euteleostomi</taxon>
        <taxon>Lepidosauria</taxon>
        <taxon>Squamata</taxon>
        <taxon>Bifurcata</taxon>
        <taxon>Unidentata</taxon>
        <taxon>Episquamata</taxon>
        <taxon>Toxicofera</taxon>
        <taxon>Serpentes</taxon>
        <taxon>Henophidia</taxon>
        <taxon>Pythonidae</taxon>
        <taxon>Python</taxon>
    </lineage>
</organism>
<dbReference type="CDD" id="cd01820">
    <property type="entry name" value="PAF_acetylesterase_like"/>
    <property type="match status" value="1"/>
</dbReference>
<evidence type="ECO:0000256" key="12">
    <source>
        <dbReference type="ARBA" id="ARBA00044095"/>
    </source>
</evidence>
<feature type="domain" description="SGNH hydrolase-type esterase" evidence="19">
    <location>
        <begin position="123"/>
        <end position="296"/>
    </location>
</feature>
<dbReference type="CTD" id="5050"/>
<evidence type="ECO:0000256" key="5">
    <source>
        <dbReference type="ARBA" id="ARBA00022801"/>
    </source>
</evidence>
<keyword evidence="6" id="KW-0442">Lipid degradation</keyword>
<dbReference type="FunFam" id="3.40.50.1110:FF:000004">
    <property type="entry name" value="Platelet-activating factor acetylhydrolase IB subunit beta"/>
    <property type="match status" value="1"/>
</dbReference>
<feature type="region of interest" description="Disordered" evidence="18">
    <location>
        <begin position="77"/>
        <end position="99"/>
    </location>
</feature>
<dbReference type="EC" id="3.1.1.47" evidence="2"/>
<dbReference type="RefSeq" id="XP_025029507.1">
    <property type="nucleotide sequence ID" value="XM_025173739.1"/>
</dbReference>
<dbReference type="InterPro" id="IPR036514">
    <property type="entry name" value="SGNH_hydro_sf"/>
</dbReference>
<dbReference type="OrthoDB" id="505607at2759"/>
<evidence type="ECO:0000256" key="13">
    <source>
        <dbReference type="ARBA" id="ARBA00044294"/>
    </source>
</evidence>
<evidence type="ECO:0000256" key="10">
    <source>
        <dbReference type="ARBA" id="ARBA00035804"/>
    </source>
</evidence>
<evidence type="ECO:0000313" key="20">
    <source>
        <dbReference type="Proteomes" id="UP000695026"/>
    </source>
</evidence>
<evidence type="ECO:0000256" key="15">
    <source>
        <dbReference type="ARBA" id="ARBA00046067"/>
    </source>
</evidence>
<dbReference type="PANTHER" id="PTHR11852">
    <property type="entry name" value="PLATELET-ACTIVATING FACTOR ACETYLHYDROLASE"/>
    <property type="match status" value="1"/>
</dbReference>
<dbReference type="OMA" id="QTQNVLW"/>
<dbReference type="Proteomes" id="UP000695026">
    <property type="component" value="Unplaced"/>
</dbReference>
<dbReference type="Gene3D" id="3.40.50.1110">
    <property type="entry name" value="SGNH hydrolase"/>
    <property type="match status" value="1"/>
</dbReference>
<dbReference type="KEGG" id="pbi:103054839"/>
<dbReference type="GeneID" id="103054839"/>
<evidence type="ECO:0000259" key="19">
    <source>
        <dbReference type="Pfam" id="PF13472"/>
    </source>
</evidence>
<dbReference type="SUPFAM" id="SSF52266">
    <property type="entry name" value="SGNH hydrolase"/>
    <property type="match status" value="1"/>
</dbReference>
<keyword evidence="5" id="KW-0378">Hydrolase</keyword>
<evidence type="ECO:0000256" key="18">
    <source>
        <dbReference type="SAM" id="MobiDB-lite"/>
    </source>
</evidence>
<dbReference type="GO" id="GO:0016042">
    <property type="term" value="P:lipid catabolic process"/>
    <property type="evidence" value="ECO:0007669"/>
    <property type="project" value="UniProtKB-KW"/>
</dbReference>
<evidence type="ECO:0000256" key="17">
    <source>
        <dbReference type="ARBA" id="ARBA00048078"/>
    </source>
</evidence>
<evidence type="ECO:0000256" key="14">
    <source>
        <dbReference type="ARBA" id="ARBA00044307"/>
    </source>
</evidence>
<dbReference type="InterPro" id="IPR013830">
    <property type="entry name" value="SGNH_hydro"/>
</dbReference>
<keyword evidence="7" id="KW-0007">Acetylation</keyword>